<dbReference type="Pfam" id="PF01547">
    <property type="entry name" value="SBP_bac_1"/>
    <property type="match status" value="1"/>
</dbReference>
<sequence>MKKRSLIAAGALVAAAALALSGCAGTSGSSDDSGSGGKTTLRVAVWSYAQTPEFKALFDAFHKANPSITIQPVDILAANYEDKVTTMLAGGDTTDIITVKNLTDFGGYAQKKQFVPVNDVAKSLPGDSIPALDDYKSDGTYYAVPYRQDFSVLYYNKTMFKDAGIPDPENLTWDEFAADAKKLTKGSGANKVYGAYIHTWNSMVQGYAAAQQNKSYDKPSYSWMKNQYNLTLGMQKDGSIMNWATANSQQTSYQTMFETGKAAMVPMGTWLISPLLADAKAGTTKVDWGIAPIPQITSGSKITTMGGPTGFGINKNSKHVDAAKKFLKFAAGPEGAKAVASIGIVPAYHSDAITKQYFGLDGMPQDALSKTAFNPDVIRPDGPTGPNAAAIGNVLNQEHQLIMTGSKSVDDGIAEMESRVKSEVLNQ</sequence>
<keyword evidence="1" id="KW-1003">Cell membrane</keyword>
<dbReference type="KEGG" id="huw:FPZ11_16990"/>
<dbReference type="RefSeq" id="WP_146322232.1">
    <property type="nucleotide sequence ID" value="NZ_CP042305.1"/>
</dbReference>
<dbReference type="Gene3D" id="3.40.190.10">
    <property type="entry name" value="Periplasmic binding protein-like II"/>
    <property type="match status" value="1"/>
</dbReference>
<evidence type="ECO:0000256" key="5">
    <source>
        <dbReference type="ARBA" id="ARBA00023288"/>
    </source>
</evidence>
<dbReference type="PANTHER" id="PTHR43649:SF33">
    <property type="entry name" value="POLYGALACTURONAN_RHAMNOGALACTURONAN-BINDING PROTEIN YTCQ"/>
    <property type="match status" value="1"/>
</dbReference>
<keyword evidence="5" id="KW-0449">Lipoprotein</keyword>
<dbReference type="CDD" id="cd13585">
    <property type="entry name" value="PBP2_TMBP_like"/>
    <property type="match status" value="1"/>
</dbReference>
<dbReference type="AlphaFoldDB" id="A0A5B8M608"/>
<keyword evidence="4" id="KW-0564">Palmitate</keyword>
<keyword evidence="3" id="KW-0472">Membrane</keyword>
<evidence type="ECO:0000256" key="6">
    <source>
        <dbReference type="SAM" id="SignalP"/>
    </source>
</evidence>
<dbReference type="InterPro" id="IPR050490">
    <property type="entry name" value="Bact_solute-bd_prot1"/>
</dbReference>
<evidence type="ECO:0000256" key="4">
    <source>
        <dbReference type="ARBA" id="ARBA00023139"/>
    </source>
</evidence>
<dbReference type="PANTHER" id="PTHR43649">
    <property type="entry name" value="ARABINOSE-BINDING PROTEIN-RELATED"/>
    <property type="match status" value="1"/>
</dbReference>
<evidence type="ECO:0000256" key="1">
    <source>
        <dbReference type="ARBA" id="ARBA00022475"/>
    </source>
</evidence>
<keyword evidence="2 6" id="KW-0732">Signal</keyword>
<gene>
    <name evidence="7" type="ORF">FPZ11_16990</name>
</gene>
<organism evidence="7 8">
    <name type="scientific">Humibacter ginsenosidimutans</name>
    <dbReference type="NCBI Taxonomy" id="2599293"/>
    <lineage>
        <taxon>Bacteria</taxon>
        <taxon>Bacillati</taxon>
        <taxon>Actinomycetota</taxon>
        <taxon>Actinomycetes</taxon>
        <taxon>Micrococcales</taxon>
        <taxon>Microbacteriaceae</taxon>
        <taxon>Humibacter</taxon>
    </lineage>
</organism>
<evidence type="ECO:0000256" key="3">
    <source>
        <dbReference type="ARBA" id="ARBA00023136"/>
    </source>
</evidence>
<reference evidence="7 8" key="1">
    <citation type="submission" date="2019-07" db="EMBL/GenBank/DDBJ databases">
        <title>Full genome sequence of Humibacter sp. WJ7-1.</title>
        <authorList>
            <person name="Im W.-T."/>
        </authorList>
    </citation>
    <scope>NUCLEOTIDE SEQUENCE [LARGE SCALE GENOMIC DNA]</scope>
    <source>
        <strain evidence="7 8">WJ7-1</strain>
    </source>
</reference>
<name>A0A5B8M608_9MICO</name>
<dbReference type="OrthoDB" id="1650177at2"/>
<evidence type="ECO:0000256" key="2">
    <source>
        <dbReference type="ARBA" id="ARBA00022729"/>
    </source>
</evidence>
<feature type="chain" id="PRO_5039019197" evidence="6">
    <location>
        <begin position="20"/>
        <end position="427"/>
    </location>
</feature>
<protein>
    <submittedName>
        <fullName evidence="7">Sugar ABC transporter substrate-binding protein</fullName>
    </submittedName>
</protein>
<dbReference type="SUPFAM" id="SSF53850">
    <property type="entry name" value="Periplasmic binding protein-like II"/>
    <property type="match status" value="1"/>
</dbReference>
<accession>A0A5B8M608</accession>
<feature type="signal peptide" evidence="6">
    <location>
        <begin position="1"/>
        <end position="19"/>
    </location>
</feature>
<keyword evidence="8" id="KW-1185">Reference proteome</keyword>
<evidence type="ECO:0000313" key="7">
    <source>
        <dbReference type="EMBL" id="QDZ16228.1"/>
    </source>
</evidence>
<dbReference type="InterPro" id="IPR006059">
    <property type="entry name" value="SBP"/>
</dbReference>
<evidence type="ECO:0000313" key="8">
    <source>
        <dbReference type="Proteomes" id="UP000320216"/>
    </source>
</evidence>
<dbReference type="Proteomes" id="UP000320216">
    <property type="component" value="Chromosome"/>
</dbReference>
<dbReference type="EMBL" id="CP042305">
    <property type="protein sequence ID" value="QDZ16228.1"/>
    <property type="molecule type" value="Genomic_DNA"/>
</dbReference>
<dbReference type="PROSITE" id="PS51257">
    <property type="entry name" value="PROKAR_LIPOPROTEIN"/>
    <property type="match status" value="1"/>
</dbReference>
<proteinExistence type="predicted"/>